<protein>
    <submittedName>
        <fullName evidence="3">PepSY domain-containing protein</fullName>
    </submittedName>
</protein>
<feature type="signal peptide" evidence="1">
    <location>
        <begin position="1"/>
        <end position="24"/>
    </location>
</feature>
<dbReference type="Pfam" id="PF03413">
    <property type="entry name" value="PepSY"/>
    <property type="match status" value="1"/>
</dbReference>
<accession>A0ABS2DU11</accession>
<gene>
    <name evidence="3" type="ORF">H6A60_09980</name>
</gene>
<reference evidence="3 4" key="1">
    <citation type="journal article" date="2021" name="Sci. Rep.">
        <title>The distribution of antibiotic resistance genes in chicken gut microbiota commensals.</title>
        <authorList>
            <person name="Juricova H."/>
            <person name="Matiasovicova J."/>
            <person name="Kubasova T."/>
            <person name="Cejkova D."/>
            <person name="Rychlik I."/>
        </authorList>
    </citation>
    <scope>NUCLEOTIDE SEQUENCE [LARGE SCALE GENOMIC DNA]</scope>
    <source>
        <strain evidence="3 4">An829</strain>
    </source>
</reference>
<evidence type="ECO:0000259" key="2">
    <source>
        <dbReference type="Pfam" id="PF03413"/>
    </source>
</evidence>
<keyword evidence="1" id="KW-0732">Signal</keyword>
<dbReference type="InterPro" id="IPR025711">
    <property type="entry name" value="PepSY"/>
</dbReference>
<keyword evidence="4" id="KW-1185">Reference proteome</keyword>
<evidence type="ECO:0000313" key="4">
    <source>
        <dbReference type="Proteomes" id="UP000715095"/>
    </source>
</evidence>
<evidence type="ECO:0000256" key="1">
    <source>
        <dbReference type="SAM" id="SignalP"/>
    </source>
</evidence>
<sequence length="167" mass="17331">MNAKKTLTALFAAAALGSAAIAWAAQEAPAAPAAPEAAVQTVAPKISLAQAGAIAEKALGGQTHRATLRAGASGGLVWDVVVIREDGTRVRTFINAETGEASEGAVMNGRGMRAPRMAPGYGEPCPYAQDGYYGPHHRRGCGMGDGYGPRHGWGHGWGHGNRNCPWW</sequence>
<evidence type="ECO:0000313" key="3">
    <source>
        <dbReference type="EMBL" id="MBM6704810.1"/>
    </source>
</evidence>
<proteinExistence type="predicted"/>
<name>A0ABS2DU11_9BURK</name>
<dbReference type="Gene3D" id="3.10.450.40">
    <property type="match status" value="1"/>
</dbReference>
<feature type="chain" id="PRO_5046581870" evidence="1">
    <location>
        <begin position="25"/>
        <end position="167"/>
    </location>
</feature>
<dbReference type="Proteomes" id="UP000715095">
    <property type="component" value="Unassembled WGS sequence"/>
</dbReference>
<feature type="domain" description="PepSY" evidence="2">
    <location>
        <begin position="45"/>
        <end position="100"/>
    </location>
</feature>
<dbReference type="RefSeq" id="WP_205104154.1">
    <property type="nucleotide sequence ID" value="NZ_JACJJC010000021.1"/>
</dbReference>
<comment type="caution">
    <text evidence="3">The sequence shown here is derived from an EMBL/GenBank/DDBJ whole genome shotgun (WGS) entry which is preliminary data.</text>
</comment>
<dbReference type="EMBL" id="JACJJC010000021">
    <property type="protein sequence ID" value="MBM6704810.1"/>
    <property type="molecule type" value="Genomic_DNA"/>
</dbReference>
<organism evidence="3 4">
    <name type="scientific">Sutterella massiliensis</name>
    <dbReference type="NCBI Taxonomy" id="1816689"/>
    <lineage>
        <taxon>Bacteria</taxon>
        <taxon>Pseudomonadati</taxon>
        <taxon>Pseudomonadota</taxon>
        <taxon>Betaproteobacteria</taxon>
        <taxon>Burkholderiales</taxon>
        <taxon>Sutterellaceae</taxon>
        <taxon>Sutterella</taxon>
    </lineage>
</organism>